<dbReference type="PROSITE" id="PS50893">
    <property type="entry name" value="ABC_TRANSPORTER_2"/>
    <property type="match status" value="1"/>
</dbReference>
<dbReference type="InterPro" id="IPR022508">
    <property type="entry name" value="ABC_trspt_anch-rpt_ATP-bd"/>
</dbReference>
<dbReference type="InterPro" id="IPR027417">
    <property type="entry name" value="P-loop_NTPase"/>
</dbReference>
<dbReference type="SUPFAM" id="SSF52540">
    <property type="entry name" value="P-loop containing nucleoside triphosphate hydrolases"/>
    <property type="match status" value="1"/>
</dbReference>
<dbReference type="InterPro" id="IPR003593">
    <property type="entry name" value="AAA+_ATPase"/>
</dbReference>
<dbReference type="NCBIfam" id="TIGR03771">
    <property type="entry name" value="anch_rpt_ABC"/>
    <property type="match status" value="1"/>
</dbReference>
<dbReference type="CDD" id="cd03235">
    <property type="entry name" value="ABC_Metallic_Cations"/>
    <property type="match status" value="1"/>
</dbReference>
<proteinExistence type="predicted"/>
<organism evidence="5 6">
    <name type="scientific">Winkia neuii subsp. anitrata</name>
    <dbReference type="NCBI Taxonomy" id="29318"/>
    <lineage>
        <taxon>Bacteria</taxon>
        <taxon>Bacillati</taxon>
        <taxon>Actinomycetota</taxon>
        <taxon>Actinomycetes</taxon>
        <taxon>Actinomycetales</taxon>
        <taxon>Actinomycetaceae</taxon>
        <taxon>Winkia</taxon>
    </lineage>
</organism>
<evidence type="ECO:0000313" key="6">
    <source>
        <dbReference type="Proteomes" id="UP001211044"/>
    </source>
</evidence>
<evidence type="ECO:0000256" key="1">
    <source>
        <dbReference type="ARBA" id="ARBA00022448"/>
    </source>
</evidence>
<dbReference type="PROSITE" id="PS00211">
    <property type="entry name" value="ABC_TRANSPORTER_1"/>
    <property type="match status" value="1"/>
</dbReference>
<gene>
    <name evidence="5" type="ORF">PIG85_06740</name>
</gene>
<dbReference type="PANTHER" id="PTHR42734">
    <property type="entry name" value="METAL TRANSPORT SYSTEM ATP-BINDING PROTEIN TM_0124-RELATED"/>
    <property type="match status" value="1"/>
</dbReference>
<dbReference type="Pfam" id="PF00005">
    <property type="entry name" value="ABC_tran"/>
    <property type="match status" value="1"/>
</dbReference>
<dbReference type="AlphaFoldDB" id="A0AB38XMF0"/>
<protein>
    <submittedName>
        <fullName evidence="5">Anchored repeat-type ABC transporter ATP-binding subunit</fullName>
    </submittedName>
</protein>
<reference evidence="5" key="1">
    <citation type="submission" date="2023-01" db="EMBL/GenBank/DDBJ databases">
        <title>Comparative Genomic Analysis of the Clinically-Derived Winkia Strain NY0527 Provides Evidence into the Taxonomic Reassignment of Winkia neuii and Characterizes Their Virulence Traits.</title>
        <authorList>
            <person name="Cai X."/>
            <person name="Peng Y."/>
            <person name="Li M."/>
            <person name="Qiu Y."/>
            <person name="Wang Y."/>
            <person name="Xu L."/>
            <person name="Hou Q."/>
        </authorList>
    </citation>
    <scope>NUCLEOTIDE SEQUENCE</scope>
    <source>
        <strain evidence="5">NY0527</strain>
    </source>
</reference>
<dbReference type="RefSeq" id="WP_004804717.1">
    <property type="nucleotide sequence ID" value="NZ_CP116394.1"/>
</dbReference>
<dbReference type="Gene3D" id="3.40.50.300">
    <property type="entry name" value="P-loop containing nucleotide triphosphate hydrolases"/>
    <property type="match status" value="1"/>
</dbReference>
<evidence type="ECO:0000259" key="4">
    <source>
        <dbReference type="PROSITE" id="PS50893"/>
    </source>
</evidence>
<evidence type="ECO:0000256" key="3">
    <source>
        <dbReference type="ARBA" id="ARBA00022840"/>
    </source>
</evidence>
<dbReference type="InterPro" id="IPR050153">
    <property type="entry name" value="Metal_Ion_Import_ABC"/>
</dbReference>
<evidence type="ECO:0000256" key="2">
    <source>
        <dbReference type="ARBA" id="ARBA00022741"/>
    </source>
</evidence>
<dbReference type="InterPro" id="IPR003439">
    <property type="entry name" value="ABC_transporter-like_ATP-bd"/>
</dbReference>
<evidence type="ECO:0000313" key="5">
    <source>
        <dbReference type="EMBL" id="WCE45359.1"/>
    </source>
</evidence>
<dbReference type="GO" id="GO:0005524">
    <property type="term" value="F:ATP binding"/>
    <property type="evidence" value="ECO:0007669"/>
    <property type="project" value="UniProtKB-KW"/>
</dbReference>
<dbReference type="SMART" id="SM00382">
    <property type="entry name" value="AAA"/>
    <property type="match status" value="1"/>
</dbReference>
<name>A0AB38XMF0_9ACTO</name>
<accession>A0AB38XMF0</accession>
<dbReference type="InterPro" id="IPR017871">
    <property type="entry name" value="ABC_transporter-like_CS"/>
</dbReference>
<dbReference type="Proteomes" id="UP001211044">
    <property type="component" value="Chromosome"/>
</dbReference>
<keyword evidence="1" id="KW-0813">Transport</keyword>
<feature type="domain" description="ABC transporter" evidence="4">
    <location>
        <begin position="4"/>
        <end position="227"/>
    </location>
</feature>
<dbReference type="GO" id="GO:0016887">
    <property type="term" value="F:ATP hydrolysis activity"/>
    <property type="evidence" value="ECO:0007669"/>
    <property type="project" value="InterPro"/>
</dbReference>
<sequence length="239" mass="25904">MSGIAVKELGVHLGGRQILQDISFAARPGELVGLVGPNGAGKTTLLRAIQGLVPSKGTVDLDPAQIGYVPQRREFAWDFPIDVTGVVLSGLTRQIGWGRRAKSQHFRAALEALERVELRALSRRSVGELSGGQRQRVLVARALAGCPSVLLLDEPFTGLDLPSAELLLGLFRRLADSGTTILMSTHDLAGAVQKCDKLLLLKGRIVAYDSPQGMRDRQLWKEAFEVTDDSPLYRLVGCK</sequence>
<keyword evidence="2" id="KW-0547">Nucleotide-binding</keyword>
<dbReference type="EMBL" id="CP116394">
    <property type="protein sequence ID" value="WCE45359.1"/>
    <property type="molecule type" value="Genomic_DNA"/>
</dbReference>
<keyword evidence="3 5" id="KW-0067">ATP-binding</keyword>
<dbReference type="KEGG" id="wne:PIG85_06740"/>